<evidence type="ECO:0000313" key="1">
    <source>
        <dbReference type="EMBL" id="WPU66546.1"/>
    </source>
</evidence>
<dbReference type="KEGG" id="psti:SOO65_07290"/>
<keyword evidence="2" id="KW-1185">Reference proteome</keyword>
<dbReference type="RefSeq" id="WP_321398869.1">
    <property type="nucleotide sequence ID" value="NZ_CP139487.1"/>
</dbReference>
<proteinExistence type="predicted"/>
<gene>
    <name evidence="1" type="ORF">SOO65_07290</name>
</gene>
<dbReference type="EMBL" id="CP139487">
    <property type="protein sequence ID" value="WPU66546.1"/>
    <property type="molecule type" value="Genomic_DNA"/>
</dbReference>
<sequence>MKEFIDHILKILNTNGFPQKRVSLPTEKMYEAADNKGFSFNQVLEELKAAHNIDAQIGPDKIIFSQIVTTSSKQEDMMKQAQEMMSKMSPEELKRIQDMFMNMSPEEKEEILKKGKDLGLI</sequence>
<protein>
    <submittedName>
        <fullName evidence="1">Uncharacterized protein</fullName>
    </submittedName>
</protein>
<name>A0AAX4HT10_9BACT</name>
<accession>A0AAX4HT10</accession>
<dbReference type="Proteomes" id="UP001324634">
    <property type="component" value="Chromosome"/>
</dbReference>
<organism evidence="1 2">
    <name type="scientific">Peredibacter starrii</name>
    <dbReference type="NCBI Taxonomy" id="28202"/>
    <lineage>
        <taxon>Bacteria</taxon>
        <taxon>Pseudomonadati</taxon>
        <taxon>Bdellovibrionota</taxon>
        <taxon>Bacteriovoracia</taxon>
        <taxon>Bacteriovoracales</taxon>
        <taxon>Bacteriovoracaceae</taxon>
        <taxon>Peredibacter</taxon>
    </lineage>
</organism>
<dbReference type="AlphaFoldDB" id="A0AAX4HT10"/>
<reference evidence="1 2" key="1">
    <citation type="submission" date="2023-11" db="EMBL/GenBank/DDBJ databases">
        <title>Peredibacter starrii A3.12.</title>
        <authorList>
            <person name="Mitchell R.J."/>
        </authorList>
    </citation>
    <scope>NUCLEOTIDE SEQUENCE [LARGE SCALE GENOMIC DNA]</scope>
    <source>
        <strain evidence="1 2">A3.12</strain>
    </source>
</reference>
<evidence type="ECO:0000313" key="2">
    <source>
        <dbReference type="Proteomes" id="UP001324634"/>
    </source>
</evidence>